<dbReference type="EMBL" id="CP017823">
    <property type="protein sequence ID" value="APA12717.1"/>
    <property type="molecule type" value="Genomic_DNA"/>
</dbReference>
<evidence type="ECO:0000313" key="3">
    <source>
        <dbReference type="Proteomes" id="UP000177798"/>
    </source>
</evidence>
<protein>
    <submittedName>
        <fullName evidence="2">Uncharacterized protein</fullName>
    </submittedName>
</protein>
<evidence type="ECO:0000313" key="2">
    <source>
        <dbReference type="EMBL" id="APA12717.1"/>
    </source>
</evidence>
<sequence>MWRITPRPALHRQHSTSKSNLNHSATIKRLRLDVYDSESENETTSPANVSTESKMNIPTNATSEIIDLTNDDTPSGSDIPAPTGKPVSTTLEGQHSDDLVTIYQSTIGTTTKMIGKIGQNKSAIRENYNEVIKPIGLPKRLTNPYSNCFWEFCIRKADEPC</sequence>
<proteinExistence type="predicted"/>
<gene>
    <name evidence="2" type="ORF">sscle_10g074870</name>
</gene>
<organism evidence="2 3">
    <name type="scientific">Sclerotinia sclerotiorum (strain ATCC 18683 / 1980 / Ss-1)</name>
    <name type="common">White mold</name>
    <name type="synonym">Whetzelinia sclerotiorum</name>
    <dbReference type="NCBI Taxonomy" id="665079"/>
    <lineage>
        <taxon>Eukaryota</taxon>
        <taxon>Fungi</taxon>
        <taxon>Dikarya</taxon>
        <taxon>Ascomycota</taxon>
        <taxon>Pezizomycotina</taxon>
        <taxon>Leotiomycetes</taxon>
        <taxon>Helotiales</taxon>
        <taxon>Sclerotiniaceae</taxon>
        <taxon>Sclerotinia</taxon>
    </lineage>
</organism>
<dbReference type="AlphaFoldDB" id="A0A1D9QCQ8"/>
<name>A0A1D9QCQ8_SCLS1</name>
<feature type="region of interest" description="Disordered" evidence="1">
    <location>
        <begin position="1"/>
        <end position="92"/>
    </location>
</feature>
<feature type="compositionally biased region" description="Polar residues" evidence="1">
    <location>
        <begin position="42"/>
        <end position="63"/>
    </location>
</feature>
<feature type="compositionally biased region" description="Polar residues" evidence="1">
    <location>
        <begin position="16"/>
        <end position="25"/>
    </location>
</feature>
<dbReference type="Proteomes" id="UP000177798">
    <property type="component" value="Chromosome 10"/>
</dbReference>
<evidence type="ECO:0000256" key="1">
    <source>
        <dbReference type="SAM" id="MobiDB-lite"/>
    </source>
</evidence>
<dbReference type="VEuPathDB" id="FungiDB:sscle_10g074870"/>
<accession>A0A1D9QCQ8</accession>
<reference evidence="3" key="1">
    <citation type="journal article" date="2017" name="Genome Biol. Evol.">
        <title>The complete genome sequence of the phytopathogenic fungus Sclerotinia sclerotiorum reveals insights into the genome architecture of broad host range pathogens.</title>
        <authorList>
            <person name="Derbyshire M."/>
            <person name="Denton-Giles M."/>
            <person name="Hegedus D."/>
            <person name="Seifbarghy S."/>
            <person name="Rollins J."/>
            <person name="van Kan J."/>
            <person name="Seidl M.F."/>
            <person name="Faino L."/>
            <person name="Mbengue M."/>
            <person name="Navaud O."/>
            <person name="Raffaele S."/>
            <person name="Hammond-Kosack K."/>
            <person name="Heard S."/>
            <person name="Oliver R."/>
        </authorList>
    </citation>
    <scope>NUCLEOTIDE SEQUENCE [LARGE SCALE GENOMIC DNA]</scope>
    <source>
        <strain evidence="3">ATCC 18683 / 1980 / Ss-1</strain>
    </source>
</reference>